<accession>A0ABQ8YGM1</accession>
<dbReference type="InterPro" id="IPR036869">
    <property type="entry name" value="J_dom_sf"/>
</dbReference>
<dbReference type="Pfam" id="PF01556">
    <property type="entry name" value="DnaJ_C"/>
    <property type="match status" value="1"/>
</dbReference>
<dbReference type="PROSITE" id="PS51188">
    <property type="entry name" value="ZF_CR"/>
    <property type="match status" value="1"/>
</dbReference>
<dbReference type="Pfam" id="PF00226">
    <property type="entry name" value="DnaJ"/>
    <property type="match status" value="1"/>
</dbReference>
<feature type="region of interest" description="Disordered" evidence="7">
    <location>
        <begin position="411"/>
        <end position="443"/>
    </location>
</feature>
<dbReference type="InterPro" id="IPR008971">
    <property type="entry name" value="HSP40/DnaJ_pept-bd"/>
</dbReference>
<feature type="domain" description="CR-type" evidence="10">
    <location>
        <begin position="459"/>
        <end position="537"/>
    </location>
</feature>
<keyword evidence="4 6" id="KW-0862">Zinc</keyword>
<dbReference type="SMART" id="SM00256">
    <property type="entry name" value="FBOX"/>
    <property type="match status" value="1"/>
</dbReference>
<evidence type="ECO:0000256" key="6">
    <source>
        <dbReference type="PROSITE-ProRule" id="PRU00546"/>
    </source>
</evidence>
<dbReference type="SUPFAM" id="SSF81383">
    <property type="entry name" value="F-box domain"/>
    <property type="match status" value="1"/>
</dbReference>
<name>A0ABQ8YGM1_9EUKA</name>
<dbReference type="EMBL" id="JAOAOG010000168">
    <property type="protein sequence ID" value="KAJ6243655.1"/>
    <property type="molecule type" value="Genomic_DNA"/>
</dbReference>
<feature type="domain" description="F-box" evidence="9">
    <location>
        <begin position="50"/>
        <end position="96"/>
    </location>
</feature>
<feature type="region of interest" description="Disordered" evidence="7">
    <location>
        <begin position="286"/>
        <end position="307"/>
    </location>
</feature>
<keyword evidence="2" id="KW-0677">Repeat</keyword>
<evidence type="ECO:0000313" key="12">
    <source>
        <dbReference type="Proteomes" id="UP001150062"/>
    </source>
</evidence>
<dbReference type="Gene3D" id="2.10.230.10">
    <property type="entry name" value="Heat shock protein DnaJ, cysteine-rich domain"/>
    <property type="match status" value="1"/>
</dbReference>
<dbReference type="InterPro" id="IPR012724">
    <property type="entry name" value="DnaJ"/>
</dbReference>
<dbReference type="SUPFAM" id="SSF49493">
    <property type="entry name" value="HSP40/DnaJ peptide-binding domain"/>
    <property type="match status" value="2"/>
</dbReference>
<dbReference type="PROSITE" id="PS50076">
    <property type="entry name" value="DNAJ_2"/>
    <property type="match status" value="1"/>
</dbReference>
<keyword evidence="1 6" id="KW-0479">Metal-binding</keyword>
<dbReference type="Gene3D" id="1.10.287.110">
    <property type="entry name" value="DnaJ domain"/>
    <property type="match status" value="1"/>
</dbReference>
<dbReference type="Gene3D" id="2.60.260.20">
    <property type="entry name" value="Urease metallochaperone UreE, N-terminal domain"/>
    <property type="match status" value="2"/>
</dbReference>
<evidence type="ECO:0000259" key="10">
    <source>
        <dbReference type="PROSITE" id="PS51188"/>
    </source>
</evidence>
<dbReference type="InterPro" id="IPR001305">
    <property type="entry name" value="HSP_DnaJ_Cys-rich_dom"/>
</dbReference>
<evidence type="ECO:0000256" key="4">
    <source>
        <dbReference type="ARBA" id="ARBA00022833"/>
    </source>
</evidence>
<dbReference type="Pfam" id="PF12937">
    <property type="entry name" value="F-box-like"/>
    <property type="match status" value="1"/>
</dbReference>
<dbReference type="SUPFAM" id="SSF46565">
    <property type="entry name" value="Chaperone J-domain"/>
    <property type="match status" value="1"/>
</dbReference>
<comment type="caution">
    <text evidence="11">The sequence shown here is derived from an EMBL/GenBank/DDBJ whole genome shotgun (WGS) entry which is preliminary data.</text>
</comment>
<proteinExistence type="inferred from homology"/>
<evidence type="ECO:0000256" key="5">
    <source>
        <dbReference type="ARBA" id="ARBA00023186"/>
    </source>
</evidence>
<feature type="compositionally biased region" description="Polar residues" evidence="7">
    <location>
        <begin position="693"/>
        <end position="703"/>
    </location>
</feature>
<dbReference type="InterPro" id="IPR036047">
    <property type="entry name" value="F-box-like_dom_sf"/>
</dbReference>
<feature type="zinc finger region" description="CR-type" evidence="6">
    <location>
        <begin position="459"/>
        <end position="537"/>
    </location>
</feature>
<evidence type="ECO:0000256" key="2">
    <source>
        <dbReference type="ARBA" id="ARBA00022737"/>
    </source>
</evidence>
<dbReference type="PRINTS" id="PR00625">
    <property type="entry name" value="JDOMAIN"/>
</dbReference>
<dbReference type="PANTHER" id="PTHR43096">
    <property type="entry name" value="DNAJ HOMOLOG 1, MITOCHONDRIAL-RELATED"/>
    <property type="match status" value="1"/>
</dbReference>
<feature type="compositionally biased region" description="Polar residues" evidence="7">
    <location>
        <begin position="424"/>
        <end position="437"/>
    </location>
</feature>
<protein>
    <submittedName>
        <fullName evidence="11">Chaperone protein DNAj</fullName>
    </submittedName>
</protein>
<organism evidence="11 12">
    <name type="scientific">Anaeramoeba flamelloides</name>
    <dbReference type="NCBI Taxonomy" id="1746091"/>
    <lineage>
        <taxon>Eukaryota</taxon>
        <taxon>Metamonada</taxon>
        <taxon>Anaeramoebidae</taxon>
        <taxon>Anaeramoeba</taxon>
    </lineage>
</organism>
<dbReference type="InterPro" id="IPR018253">
    <property type="entry name" value="DnaJ_domain_CS"/>
</dbReference>
<dbReference type="CDD" id="cd10747">
    <property type="entry name" value="DnaJ_C"/>
    <property type="match status" value="1"/>
</dbReference>
<feature type="domain" description="J" evidence="8">
    <location>
        <begin position="310"/>
        <end position="374"/>
    </location>
</feature>
<evidence type="ECO:0000259" key="9">
    <source>
        <dbReference type="PROSITE" id="PS50181"/>
    </source>
</evidence>
<evidence type="ECO:0000256" key="3">
    <source>
        <dbReference type="ARBA" id="ARBA00022771"/>
    </source>
</evidence>
<keyword evidence="5" id="KW-0143">Chaperone</keyword>
<evidence type="ECO:0000313" key="11">
    <source>
        <dbReference type="EMBL" id="KAJ6243655.1"/>
    </source>
</evidence>
<dbReference type="InterPro" id="IPR001623">
    <property type="entry name" value="DnaJ_domain"/>
</dbReference>
<feature type="region of interest" description="Disordered" evidence="7">
    <location>
        <begin position="679"/>
        <end position="710"/>
    </location>
</feature>
<dbReference type="CDD" id="cd10719">
    <property type="entry name" value="DnaJ_zf"/>
    <property type="match status" value="1"/>
</dbReference>
<reference evidence="11" key="1">
    <citation type="submission" date="2022-08" db="EMBL/GenBank/DDBJ databases">
        <title>Novel sulfate-reducing endosymbionts in the free-living metamonad Anaeramoeba.</title>
        <authorList>
            <person name="Jerlstrom-Hultqvist J."/>
            <person name="Cepicka I."/>
            <person name="Gallot-Lavallee L."/>
            <person name="Salas-Leiva D."/>
            <person name="Curtis B.A."/>
            <person name="Zahonova K."/>
            <person name="Pipaliya S."/>
            <person name="Dacks J."/>
            <person name="Roger A.J."/>
        </authorList>
    </citation>
    <scope>NUCLEOTIDE SEQUENCE</scope>
    <source>
        <strain evidence="11">Schooner1</strain>
    </source>
</reference>
<evidence type="ECO:0000256" key="1">
    <source>
        <dbReference type="ARBA" id="ARBA00022723"/>
    </source>
</evidence>
<dbReference type="SMART" id="SM00271">
    <property type="entry name" value="DnaJ"/>
    <property type="match status" value="1"/>
</dbReference>
<dbReference type="InterPro" id="IPR001810">
    <property type="entry name" value="F-box_dom"/>
</dbReference>
<dbReference type="InterPro" id="IPR002939">
    <property type="entry name" value="DnaJ_C"/>
</dbReference>
<keyword evidence="12" id="KW-1185">Reference proteome</keyword>
<feature type="compositionally biased region" description="Gly residues" evidence="7">
    <location>
        <begin position="411"/>
        <end position="420"/>
    </location>
</feature>
<dbReference type="SUPFAM" id="SSF57938">
    <property type="entry name" value="DnaJ/Hsp40 cysteine-rich domain"/>
    <property type="match status" value="1"/>
</dbReference>
<evidence type="ECO:0000259" key="8">
    <source>
        <dbReference type="PROSITE" id="PS50076"/>
    </source>
</evidence>
<dbReference type="Proteomes" id="UP001150062">
    <property type="component" value="Unassembled WGS sequence"/>
</dbReference>
<feature type="region of interest" description="Disordered" evidence="7">
    <location>
        <begin position="344"/>
        <end position="366"/>
    </location>
</feature>
<keyword evidence="3 6" id="KW-0863">Zinc-finger</keyword>
<dbReference type="InterPro" id="IPR036410">
    <property type="entry name" value="HSP_DnaJ_Cys-rich_dom_sf"/>
</dbReference>
<dbReference type="HAMAP" id="MF_01152">
    <property type="entry name" value="DnaJ"/>
    <property type="match status" value="1"/>
</dbReference>
<dbReference type="PROSITE" id="PS50181">
    <property type="entry name" value="FBOX"/>
    <property type="match status" value="1"/>
</dbReference>
<dbReference type="PANTHER" id="PTHR43096:SF52">
    <property type="entry name" value="DNAJ HOMOLOG 1, MITOCHONDRIAL-RELATED"/>
    <property type="match status" value="1"/>
</dbReference>
<dbReference type="PROSITE" id="PS00636">
    <property type="entry name" value="DNAJ_1"/>
    <property type="match status" value="1"/>
</dbReference>
<dbReference type="Gene3D" id="1.20.1280.50">
    <property type="match status" value="1"/>
</dbReference>
<dbReference type="Pfam" id="PF00684">
    <property type="entry name" value="DnaJ_CXXCXGXG"/>
    <property type="match status" value="1"/>
</dbReference>
<evidence type="ECO:0000256" key="7">
    <source>
        <dbReference type="SAM" id="MobiDB-lite"/>
    </source>
</evidence>
<dbReference type="CDD" id="cd06257">
    <property type="entry name" value="DnaJ"/>
    <property type="match status" value="1"/>
</dbReference>
<sequence>MDQIQLYPQFDGDSRLVLNVRHYYFVDTGFLLTQVLKKSTTLLQKHDENELTLDNLPIEVLLMIFKHLSPIKILMLRKVCSTFDQVSGDSEIWREICLKYWKIFLCKEITYDSYSNRIRGPIIDEIKLHTISSGNYDNYEKYYQESCNHIIEKITNPEEEFINKMKSLKKALNARKQERVRREDRSKISTFKDKCWSGVNRGLIFFVSNLPLIIFTNNLIQNRSFAGLINLSSTTQEKGYVCSSDYICPSTPLSHLFKEQNGAIFCSQFQEGTSFSLLKRNFSARSKSKSKSQSQSQRRTTRKKTEESKNYYEILGVNEKASTEEIKKAYYKLAKKYHPDINKESNAQKKFTKVNEAHETLSDKKKRREYDVQLHQPKFNSRGGFGFGQNAHSSHGFNVEDLFSNLFGGGRGSRNGGAGPRRGSNYQDPFASNQQANPKARGSDVRLRVSIPFLDGVKGCERKVRYKRITACSHCKQTGSEPGTKISTCRVCKGKGVKLENSGGYQRQVICGSCQGNGKIVEKKCSKCKGRKIIEKRKTVTLNVTSGIESGDILTKRGAGNAGTNGGKSGDLLVEFVVENENRFFFRDGLDLHIEVPITVSDAILGGETTVPRFEKNLKVKIPKGTQPNQITILKSKGITGNTRNLNGKLNPKSKTTGDYVIHWKIVIPKKLKNSQKQLIQSFGKDEKRESPKMSNEFKQQVFAQKPFKK</sequence>
<gene>
    <name evidence="11" type="ORF">M0813_22094</name>
</gene>